<comment type="caution">
    <text evidence="13">The sequence shown here is derived from an EMBL/GenBank/DDBJ whole genome shotgun (WGS) entry which is preliminary data.</text>
</comment>
<comment type="similarity">
    <text evidence="3">Belongs to the glycosyltransferase 22 family. PIGB subfamily.</text>
</comment>
<comment type="function">
    <text evidence="11">Mannosyltransferase involved in glycosylphosphatidylinositol-anchor biosynthesis. Transfers the third mannose to Man2-GlcN-acyl-PI during GPI precursor assembly.</text>
</comment>
<keyword evidence="8 12" id="KW-0256">Endoplasmic reticulum</keyword>
<feature type="transmembrane region" description="Helical" evidence="12">
    <location>
        <begin position="329"/>
        <end position="351"/>
    </location>
</feature>
<evidence type="ECO:0000256" key="11">
    <source>
        <dbReference type="ARBA" id="ARBA00024708"/>
    </source>
</evidence>
<dbReference type="PANTHER" id="PTHR22760:SF4">
    <property type="entry name" value="GPI MANNOSYLTRANSFERASE 3"/>
    <property type="match status" value="1"/>
</dbReference>
<evidence type="ECO:0000256" key="12">
    <source>
        <dbReference type="RuleBase" id="RU363075"/>
    </source>
</evidence>
<organism evidence="13 14">
    <name type="scientific">Myriangium duriaei CBS 260.36</name>
    <dbReference type="NCBI Taxonomy" id="1168546"/>
    <lineage>
        <taxon>Eukaryota</taxon>
        <taxon>Fungi</taxon>
        <taxon>Dikarya</taxon>
        <taxon>Ascomycota</taxon>
        <taxon>Pezizomycotina</taxon>
        <taxon>Dothideomycetes</taxon>
        <taxon>Dothideomycetidae</taxon>
        <taxon>Myriangiales</taxon>
        <taxon>Myriangiaceae</taxon>
        <taxon>Myriangium</taxon>
    </lineage>
</organism>
<name>A0A9P4J401_9PEZI</name>
<feature type="transmembrane region" description="Helical" evidence="12">
    <location>
        <begin position="207"/>
        <end position="223"/>
    </location>
</feature>
<evidence type="ECO:0000256" key="2">
    <source>
        <dbReference type="ARBA" id="ARBA00004687"/>
    </source>
</evidence>
<evidence type="ECO:0000256" key="5">
    <source>
        <dbReference type="ARBA" id="ARBA00022676"/>
    </source>
</evidence>
<dbReference type="AlphaFoldDB" id="A0A9P4J401"/>
<dbReference type="GO" id="GO:0006506">
    <property type="term" value="P:GPI anchor biosynthetic process"/>
    <property type="evidence" value="ECO:0007669"/>
    <property type="project" value="UniProtKB-KW"/>
</dbReference>
<dbReference type="GO" id="GO:0005789">
    <property type="term" value="C:endoplasmic reticulum membrane"/>
    <property type="evidence" value="ECO:0007669"/>
    <property type="project" value="UniProtKB-SubCell"/>
</dbReference>
<evidence type="ECO:0000256" key="6">
    <source>
        <dbReference type="ARBA" id="ARBA00022679"/>
    </source>
</evidence>
<feature type="transmembrane region" description="Helical" evidence="12">
    <location>
        <begin position="235"/>
        <end position="262"/>
    </location>
</feature>
<protein>
    <recommendedName>
        <fullName evidence="12">Mannosyltransferase</fullName>
        <ecNumber evidence="12">2.4.1.-</ecNumber>
    </recommendedName>
</protein>
<evidence type="ECO:0000313" key="14">
    <source>
        <dbReference type="Proteomes" id="UP000799439"/>
    </source>
</evidence>
<evidence type="ECO:0000256" key="7">
    <source>
        <dbReference type="ARBA" id="ARBA00022692"/>
    </source>
</evidence>
<evidence type="ECO:0000256" key="3">
    <source>
        <dbReference type="ARBA" id="ARBA00006065"/>
    </source>
</evidence>
<keyword evidence="4" id="KW-0337">GPI-anchor biosynthesis</keyword>
<dbReference type="Pfam" id="PF03901">
    <property type="entry name" value="Glyco_transf_22"/>
    <property type="match status" value="1"/>
</dbReference>
<keyword evidence="10 12" id="KW-0472">Membrane</keyword>
<evidence type="ECO:0000256" key="9">
    <source>
        <dbReference type="ARBA" id="ARBA00022989"/>
    </source>
</evidence>
<keyword evidence="6" id="KW-0808">Transferase</keyword>
<proteinExistence type="inferred from homology"/>
<feature type="transmembrane region" description="Helical" evidence="12">
    <location>
        <begin position="372"/>
        <end position="394"/>
    </location>
</feature>
<dbReference type="OrthoDB" id="416834at2759"/>
<feature type="transmembrane region" description="Helical" evidence="12">
    <location>
        <begin position="434"/>
        <end position="453"/>
    </location>
</feature>
<dbReference type="Proteomes" id="UP000799439">
    <property type="component" value="Unassembled WGS sequence"/>
</dbReference>
<evidence type="ECO:0000256" key="4">
    <source>
        <dbReference type="ARBA" id="ARBA00022502"/>
    </source>
</evidence>
<accession>A0A9P4J401</accession>
<feature type="transmembrane region" description="Helical" evidence="12">
    <location>
        <begin position="52"/>
        <end position="72"/>
    </location>
</feature>
<comment type="subcellular location">
    <subcellularLocation>
        <location evidence="1 12">Endoplasmic reticulum membrane</location>
        <topology evidence="1 12">Multi-pass membrane protein</topology>
    </subcellularLocation>
</comment>
<keyword evidence="5 12" id="KW-0328">Glycosyltransferase</keyword>
<feature type="transmembrane region" description="Helical" evidence="12">
    <location>
        <begin position="400"/>
        <end position="422"/>
    </location>
</feature>
<gene>
    <name evidence="13" type="ORF">K461DRAFT_293341</name>
</gene>
<keyword evidence="9 12" id="KW-1133">Transmembrane helix</keyword>
<dbReference type="InterPro" id="IPR005599">
    <property type="entry name" value="GPI_mannosylTrfase"/>
</dbReference>
<evidence type="ECO:0000256" key="1">
    <source>
        <dbReference type="ARBA" id="ARBA00004477"/>
    </source>
</evidence>
<dbReference type="EMBL" id="ML996085">
    <property type="protein sequence ID" value="KAF2153047.1"/>
    <property type="molecule type" value="Genomic_DNA"/>
</dbReference>
<feature type="transmembrane region" description="Helical" evidence="12">
    <location>
        <begin position="168"/>
        <end position="187"/>
    </location>
</feature>
<dbReference type="PANTHER" id="PTHR22760">
    <property type="entry name" value="GLYCOSYLTRANSFERASE"/>
    <property type="match status" value="1"/>
</dbReference>
<evidence type="ECO:0000256" key="10">
    <source>
        <dbReference type="ARBA" id="ARBA00023136"/>
    </source>
</evidence>
<keyword evidence="14" id="KW-1185">Reference proteome</keyword>
<evidence type="ECO:0000256" key="8">
    <source>
        <dbReference type="ARBA" id="ARBA00022824"/>
    </source>
</evidence>
<dbReference type="EC" id="2.4.1.-" evidence="12"/>
<reference evidence="13" key="1">
    <citation type="journal article" date="2020" name="Stud. Mycol.">
        <title>101 Dothideomycetes genomes: a test case for predicting lifestyles and emergence of pathogens.</title>
        <authorList>
            <person name="Haridas S."/>
            <person name="Albert R."/>
            <person name="Binder M."/>
            <person name="Bloem J."/>
            <person name="Labutti K."/>
            <person name="Salamov A."/>
            <person name="Andreopoulos B."/>
            <person name="Baker S."/>
            <person name="Barry K."/>
            <person name="Bills G."/>
            <person name="Bluhm B."/>
            <person name="Cannon C."/>
            <person name="Castanera R."/>
            <person name="Culley D."/>
            <person name="Daum C."/>
            <person name="Ezra D."/>
            <person name="Gonzalez J."/>
            <person name="Henrissat B."/>
            <person name="Kuo A."/>
            <person name="Liang C."/>
            <person name="Lipzen A."/>
            <person name="Lutzoni F."/>
            <person name="Magnuson J."/>
            <person name="Mondo S."/>
            <person name="Nolan M."/>
            <person name="Ohm R."/>
            <person name="Pangilinan J."/>
            <person name="Park H.-J."/>
            <person name="Ramirez L."/>
            <person name="Alfaro M."/>
            <person name="Sun H."/>
            <person name="Tritt A."/>
            <person name="Yoshinaga Y."/>
            <person name="Zwiers L.-H."/>
            <person name="Turgeon B."/>
            <person name="Goodwin S."/>
            <person name="Spatafora J."/>
            <person name="Crous P."/>
            <person name="Grigoriev I."/>
        </authorList>
    </citation>
    <scope>NUCLEOTIDE SEQUENCE</scope>
    <source>
        <strain evidence="13">CBS 260.36</strain>
    </source>
</reference>
<feature type="transmembrane region" description="Helical" evidence="12">
    <location>
        <begin position="138"/>
        <end position="156"/>
    </location>
</feature>
<evidence type="ECO:0000313" key="13">
    <source>
        <dbReference type="EMBL" id="KAF2153047.1"/>
    </source>
</evidence>
<feature type="transmembrane region" description="Helical" evidence="12">
    <location>
        <begin position="268"/>
        <end position="294"/>
    </location>
</feature>
<dbReference type="GO" id="GO:0000026">
    <property type="term" value="F:alpha-1,2-mannosyltransferase activity"/>
    <property type="evidence" value="ECO:0007669"/>
    <property type="project" value="TreeGrafter"/>
</dbReference>
<comment type="pathway">
    <text evidence="2">Glycolipid biosynthesis; glycosylphosphatidylinositol-anchor biosynthesis.</text>
</comment>
<sequence>MSARKSVAETRQRRRQSIDRVLHDERFSSDKSRSSRTNRARFQKIIATQRPLLIYWLIGFRIVNALLIDTFFQPDEYFQSLEPAWQIAFGENSGAWITWEWREQLRSSIHPYMFAAIYKMAHWVALAANVSPPSLANMLYIAPKLLQAIIAAFMDFYTWKFATKHAPLTSDIPTVTLLLMLLNPWQWFCSTRTLINSVESTLTAAALYYWPWSLFVGLVDDLSSTRASLRKSLTLAALACVLRAPNVIIWISIALCCTVHMVLVNRRILVGALPILFFEAVCCGSAVLAASAIMDRRYYGEWTMPPLQFLQFNLVQGLAIFYGKNRSDYYITEGLPLLMTTALPFALYGMYETLRRTASIRRPWPAVSDQLHILRDTTLACVVLLTTAALSQIPHKEARFLHPLVPILTWFAAHGADVASLFQPWLRRARPLQQVWLLTFVSINVVIAGYVSLRHQRGVVDVTGFLRRDWEGRYLDAATVRMESAPMSVGFLMPCHSTPWRSHLIFEDMSAWALTCEPPLNMTLGERDLYLDEADQFYRSPHTWLDENMRAKSSIRKGADPAMGELDEGVRWLSQDKTEREWPSHLVFFEALEPTMKDYLSGTRYRECWRGFNSDWHDDWRRKGDVVVWCLR</sequence>
<keyword evidence="7 12" id="KW-0812">Transmembrane</keyword>